<dbReference type="SUPFAM" id="SSF52540">
    <property type="entry name" value="P-loop containing nucleoside triphosphate hydrolases"/>
    <property type="match status" value="1"/>
</dbReference>
<evidence type="ECO:0000259" key="2">
    <source>
        <dbReference type="Pfam" id="PF24809"/>
    </source>
</evidence>
<evidence type="ECO:0000313" key="5">
    <source>
        <dbReference type="Proteomes" id="UP000001699"/>
    </source>
</evidence>
<name>B0Y1N6_ASPFC</name>
<dbReference type="InterPro" id="IPR056125">
    <property type="entry name" value="DUF7708"/>
</dbReference>
<evidence type="ECO:0000313" key="4">
    <source>
        <dbReference type="EMBL" id="EDP50992.1"/>
    </source>
</evidence>
<accession>B0Y1N6</accession>
<protein>
    <submittedName>
        <fullName evidence="4">NACHT domain protein</fullName>
    </submittedName>
</protein>
<evidence type="ECO:0000259" key="3">
    <source>
        <dbReference type="Pfam" id="PF24883"/>
    </source>
</evidence>
<dbReference type="PANTHER" id="PTHR10039:SF14">
    <property type="entry name" value="NACHT DOMAIN-CONTAINING PROTEIN"/>
    <property type="match status" value="1"/>
</dbReference>
<gene>
    <name evidence="4" type="ORF">AFUB_049940</name>
</gene>
<dbReference type="Proteomes" id="UP000001699">
    <property type="component" value="Unassembled WGS sequence"/>
</dbReference>
<reference evidence="4 5" key="1">
    <citation type="journal article" date="2008" name="PLoS Genet.">
        <title>Genomic islands in the pathogenic filamentous fungus Aspergillus fumigatus.</title>
        <authorList>
            <person name="Fedorova N.D."/>
            <person name="Khaldi N."/>
            <person name="Joardar V.S."/>
            <person name="Maiti R."/>
            <person name="Amedeo P."/>
            <person name="Anderson M.J."/>
            <person name="Crabtree J."/>
            <person name="Silva J.C."/>
            <person name="Badger J.H."/>
            <person name="Albarraq A."/>
            <person name="Angiuoli S."/>
            <person name="Bussey H."/>
            <person name="Bowyer P."/>
            <person name="Cotty P.J."/>
            <person name="Dyer P.S."/>
            <person name="Egan A."/>
            <person name="Galens K."/>
            <person name="Fraser-Liggett C.M."/>
            <person name="Haas B.J."/>
            <person name="Inman J.M."/>
            <person name="Kent R."/>
            <person name="Lemieux S."/>
            <person name="Malavazi I."/>
            <person name="Orvis J."/>
            <person name="Roemer T."/>
            <person name="Ronning C.M."/>
            <person name="Sundaram J.P."/>
            <person name="Sutton G."/>
            <person name="Turner G."/>
            <person name="Venter J.C."/>
            <person name="White O.R."/>
            <person name="Whitty B.R."/>
            <person name="Youngman P."/>
            <person name="Wolfe K.H."/>
            <person name="Goldman G.H."/>
            <person name="Wortman J.R."/>
            <person name="Jiang B."/>
            <person name="Denning D.W."/>
            <person name="Nierman W.C."/>
        </authorList>
    </citation>
    <scope>NUCLEOTIDE SEQUENCE [LARGE SCALE GENOMIC DNA]</scope>
    <source>
        <strain evidence="5">CBS 144.89 / FGSC A1163 / CEA10</strain>
    </source>
</reference>
<keyword evidence="5" id="KW-1185">Reference proteome</keyword>
<dbReference type="HOGENOM" id="CLU_002406_4_2_1"/>
<sequence>MEWTRVIDPVGQAATSAFPLYAAFPWAAFRILAERTRVSEELLISICQDMEKAKRYLLSYTQQSQALTYGEIVQAINDLHRTILRYLSQVILICDANPARRIYHSIFLPRILKRTAGEIDRLLHDIECQIQSNHEKEQRRHEEVNRIFQSICNPRYEEGFQWLKDQRFKCTGHWIFKHQQFQNWVTTKKGLVLWIYGILGAGKSVLTSQIIERLQGNQDTVVYFFSGNGPARWDLRSIIQCFVAQLAVIDQKNIPRKLLEAFRRSQETGGRVELFSVDTWEQFLAEMLLKQPKPFLVIDGLDAFNLTLQSDLLGLITKLRNKCNQLRVLVSSRESQNIRSRLKDKLCIDLSTLDRSDEERAVIQAKFDSVNTISDKDRAFFIDKIMQKSHGQPEGFCLPAF</sequence>
<feature type="domain" description="DUF7708" evidence="2">
    <location>
        <begin position="17"/>
        <end position="133"/>
    </location>
</feature>
<dbReference type="Pfam" id="PF24883">
    <property type="entry name" value="NPHP3_N"/>
    <property type="match status" value="1"/>
</dbReference>
<dbReference type="InterPro" id="IPR056884">
    <property type="entry name" value="NPHP3-like_N"/>
</dbReference>
<organism evidence="4 5">
    <name type="scientific">Aspergillus fumigatus (strain CBS 144.89 / FGSC A1163 / CEA10)</name>
    <name type="common">Neosartorya fumigata</name>
    <dbReference type="NCBI Taxonomy" id="451804"/>
    <lineage>
        <taxon>Eukaryota</taxon>
        <taxon>Fungi</taxon>
        <taxon>Dikarya</taxon>
        <taxon>Ascomycota</taxon>
        <taxon>Pezizomycotina</taxon>
        <taxon>Eurotiomycetes</taxon>
        <taxon>Eurotiomycetidae</taxon>
        <taxon>Eurotiales</taxon>
        <taxon>Aspergillaceae</taxon>
        <taxon>Aspergillus</taxon>
        <taxon>Aspergillus subgen. Fumigati</taxon>
    </lineage>
</organism>
<evidence type="ECO:0000256" key="1">
    <source>
        <dbReference type="ARBA" id="ARBA00022737"/>
    </source>
</evidence>
<dbReference type="InterPro" id="IPR027417">
    <property type="entry name" value="P-loop_NTPase"/>
</dbReference>
<proteinExistence type="predicted"/>
<dbReference type="EMBL" id="DS499597">
    <property type="protein sequence ID" value="EDP50992.1"/>
    <property type="molecule type" value="Genomic_DNA"/>
</dbReference>
<dbReference type="PANTHER" id="PTHR10039">
    <property type="entry name" value="AMELOGENIN"/>
    <property type="match status" value="1"/>
</dbReference>
<feature type="domain" description="Nephrocystin 3-like N-terminal" evidence="3">
    <location>
        <begin position="171"/>
        <end position="333"/>
    </location>
</feature>
<dbReference type="Pfam" id="PF24809">
    <property type="entry name" value="DUF7708"/>
    <property type="match status" value="1"/>
</dbReference>
<keyword evidence="1" id="KW-0677">Repeat</keyword>
<dbReference type="Gene3D" id="3.40.50.300">
    <property type="entry name" value="P-loop containing nucleotide triphosphate hydrolases"/>
    <property type="match status" value="1"/>
</dbReference>
<dbReference type="PhylomeDB" id="B0Y1N6"/>
<dbReference type="AlphaFoldDB" id="B0Y1N6"/>